<proteinExistence type="predicted"/>
<evidence type="ECO:0000313" key="1">
    <source>
        <dbReference type="EMBL" id="CAI6376907.1"/>
    </source>
</evidence>
<comment type="caution">
    <text evidence="1">The sequence shown here is derived from an EMBL/GenBank/DDBJ whole genome shotgun (WGS) entry which is preliminary data.</text>
</comment>
<protein>
    <recommendedName>
        <fullName evidence="3">DNA-directed DNA polymerase</fullName>
    </recommendedName>
</protein>
<organism evidence="1 2">
    <name type="scientific">Macrosiphum euphorbiae</name>
    <name type="common">potato aphid</name>
    <dbReference type="NCBI Taxonomy" id="13131"/>
    <lineage>
        <taxon>Eukaryota</taxon>
        <taxon>Metazoa</taxon>
        <taxon>Ecdysozoa</taxon>
        <taxon>Arthropoda</taxon>
        <taxon>Hexapoda</taxon>
        <taxon>Insecta</taxon>
        <taxon>Pterygota</taxon>
        <taxon>Neoptera</taxon>
        <taxon>Paraneoptera</taxon>
        <taxon>Hemiptera</taxon>
        <taxon>Sternorrhyncha</taxon>
        <taxon>Aphidomorpha</taxon>
        <taxon>Aphidoidea</taxon>
        <taxon>Aphididae</taxon>
        <taxon>Macrosiphini</taxon>
        <taxon>Macrosiphum</taxon>
    </lineage>
</organism>
<evidence type="ECO:0000313" key="2">
    <source>
        <dbReference type="Proteomes" id="UP001160148"/>
    </source>
</evidence>
<dbReference type="InterPro" id="IPR043502">
    <property type="entry name" value="DNA/RNA_pol_sf"/>
</dbReference>
<dbReference type="SUPFAM" id="SSF56672">
    <property type="entry name" value="DNA/RNA polymerases"/>
    <property type="match status" value="1"/>
</dbReference>
<keyword evidence="2" id="KW-1185">Reference proteome</keyword>
<dbReference type="Proteomes" id="UP001160148">
    <property type="component" value="Unassembled WGS sequence"/>
</dbReference>
<evidence type="ECO:0008006" key="3">
    <source>
        <dbReference type="Google" id="ProtNLM"/>
    </source>
</evidence>
<dbReference type="GO" id="GO:0071897">
    <property type="term" value="P:DNA biosynthetic process"/>
    <property type="evidence" value="ECO:0007669"/>
    <property type="project" value="UniProtKB-ARBA"/>
</dbReference>
<dbReference type="EMBL" id="CARXXK010001586">
    <property type="protein sequence ID" value="CAI6376907.1"/>
    <property type="molecule type" value="Genomic_DNA"/>
</dbReference>
<accession>A0AAV0Y9R8</accession>
<dbReference type="AlphaFoldDB" id="A0AAV0Y9R8"/>
<name>A0AAV0Y9R8_9HEMI</name>
<sequence>MFEKGIRGGLTQASMRYAKANNEKTPDYDPAQPKSWLVYQDCNNLYGYAMSHYMPYGGFKWVEPKLDGLNDLNDSSPIGRIFDDKRVILEDKIHTLAHGHYSIEETRTLEEAEADLMQLAEAEQNR</sequence>
<reference evidence="1 2" key="1">
    <citation type="submission" date="2023-01" db="EMBL/GenBank/DDBJ databases">
        <authorList>
            <person name="Whitehead M."/>
        </authorList>
    </citation>
    <scope>NUCLEOTIDE SEQUENCE [LARGE SCALE GENOMIC DNA]</scope>
</reference>
<gene>
    <name evidence="1" type="ORF">MEUPH1_LOCUS30233</name>
</gene>